<sequence>MSSPRLNPARVAPDAYQAVMGLETYVKNSGLEPRLIHLVKLCASQINGCAFCVDMHVKEARRDGLTEQWINLLCVWRASPLYDTRERALLAWVESVTEIARTGIPDADYAALAGHFSAEDIVRLTVAIGAINVWNRIAVGFRFRHPIDKAA</sequence>
<dbReference type="Gene3D" id="1.20.1290.10">
    <property type="entry name" value="AhpD-like"/>
    <property type="match status" value="1"/>
</dbReference>
<feature type="domain" description="Carboxymuconolactone decarboxylase-like" evidence="1">
    <location>
        <begin position="13"/>
        <end position="94"/>
    </location>
</feature>
<name>A0A5M6IYI1_9PROT</name>
<dbReference type="GO" id="GO:0051920">
    <property type="term" value="F:peroxiredoxin activity"/>
    <property type="evidence" value="ECO:0007669"/>
    <property type="project" value="InterPro"/>
</dbReference>
<evidence type="ECO:0000313" key="2">
    <source>
        <dbReference type="EMBL" id="KAA5613404.1"/>
    </source>
</evidence>
<dbReference type="EMBL" id="VWPK01000006">
    <property type="protein sequence ID" value="KAA5613404.1"/>
    <property type="molecule type" value="Genomic_DNA"/>
</dbReference>
<dbReference type="PANTHER" id="PTHR34846:SF10">
    <property type="entry name" value="CYTOPLASMIC PROTEIN"/>
    <property type="match status" value="1"/>
</dbReference>
<reference evidence="2 3" key="1">
    <citation type="submission" date="2019-09" db="EMBL/GenBank/DDBJ databases">
        <title>Genome sequence of Rhodovastum atsumiense, a diverse member of the Acetobacteraceae family of non-sulfur purple photosynthetic bacteria.</title>
        <authorList>
            <person name="Meyer T."/>
            <person name="Kyndt J."/>
        </authorList>
    </citation>
    <scope>NUCLEOTIDE SEQUENCE [LARGE SCALE GENOMIC DNA]</scope>
    <source>
        <strain evidence="2 3">DSM 21279</strain>
    </source>
</reference>
<gene>
    <name evidence="2" type="ORF">F1189_04915</name>
</gene>
<protein>
    <submittedName>
        <fullName evidence="2">Carboxymuconolactone decarboxylase family protein</fullName>
    </submittedName>
</protein>
<dbReference type="Proteomes" id="UP000325255">
    <property type="component" value="Unassembled WGS sequence"/>
</dbReference>
<evidence type="ECO:0000259" key="1">
    <source>
        <dbReference type="Pfam" id="PF02627"/>
    </source>
</evidence>
<accession>A0A5M6IYI1</accession>
<proteinExistence type="predicted"/>
<dbReference type="InterPro" id="IPR029032">
    <property type="entry name" value="AhpD-like"/>
</dbReference>
<dbReference type="InterPro" id="IPR003779">
    <property type="entry name" value="CMD-like"/>
</dbReference>
<dbReference type="RefSeq" id="WP_150039515.1">
    <property type="nucleotide sequence ID" value="NZ_OW485601.1"/>
</dbReference>
<dbReference type="Pfam" id="PF02627">
    <property type="entry name" value="CMD"/>
    <property type="match status" value="1"/>
</dbReference>
<dbReference type="SUPFAM" id="SSF69118">
    <property type="entry name" value="AhpD-like"/>
    <property type="match status" value="1"/>
</dbReference>
<dbReference type="PANTHER" id="PTHR34846">
    <property type="entry name" value="4-CARBOXYMUCONOLACTONE DECARBOXYLASE FAMILY PROTEIN (AFU_ORTHOLOGUE AFUA_6G11590)"/>
    <property type="match status" value="1"/>
</dbReference>
<keyword evidence="3" id="KW-1185">Reference proteome</keyword>
<organism evidence="2 3">
    <name type="scientific">Rhodovastum atsumiense</name>
    <dbReference type="NCBI Taxonomy" id="504468"/>
    <lineage>
        <taxon>Bacteria</taxon>
        <taxon>Pseudomonadati</taxon>
        <taxon>Pseudomonadota</taxon>
        <taxon>Alphaproteobacteria</taxon>
        <taxon>Acetobacterales</taxon>
        <taxon>Acetobacteraceae</taxon>
        <taxon>Rhodovastum</taxon>
    </lineage>
</organism>
<dbReference type="InterPro" id="IPR004675">
    <property type="entry name" value="AhpD_core"/>
</dbReference>
<dbReference type="AlphaFoldDB" id="A0A5M6IYI1"/>
<comment type="caution">
    <text evidence="2">The sequence shown here is derived from an EMBL/GenBank/DDBJ whole genome shotgun (WGS) entry which is preliminary data.</text>
</comment>
<dbReference type="NCBIfam" id="TIGR00778">
    <property type="entry name" value="ahpD_dom"/>
    <property type="match status" value="1"/>
</dbReference>
<evidence type="ECO:0000313" key="3">
    <source>
        <dbReference type="Proteomes" id="UP000325255"/>
    </source>
</evidence>
<dbReference type="OrthoDB" id="9801997at2"/>